<feature type="binding site" evidence="4">
    <location>
        <begin position="273"/>
        <end position="280"/>
    </location>
    <ligand>
        <name>FAD</name>
        <dbReference type="ChEBI" id="CHEBI:57692"/>
    </ligand>
</feature>
<dbReference type="Gene3D" id="3.40.50.620">
    <property type="entry name" value="HUPs"/>
    <property type="match status" value="1"/>
</dbReference>
<dbReference type="InterPro" id="IPR014731">
    <property type="entry name" value="ETF_asu_C"/>
</dbReference>
<proteinExistence type="inferred from homology"/>
<dbReference type="GO" id="GO:0009055">
    <property type="term" value="F:electron transfer activity"/>
    <property type="evidence" value="ECO:0007669"/>
    <property type="project" value="InterPro"/>
</dbReference>
<dbReference type="SUPFAM" id="SSF52467">
    <property type="entry name" value="DHS-like NAD/FAD-binding domain"/>
    <property type="match status" value="1"/>
</dbReference>
<dbReference type="PANTHER" id="PTHR43153:SF1">
    <property type="entry name" value="ELECTRON TRANSFER FLAVOPROTEIN SUBUNIT ALPHA, MITOCHONDRIAL"/>
    <property type="match status" value="1"/>
</dbReference>
<feature type="binding site" evidence="4">
    <location>
        <begin position="242"/>
        <end position="243"/>
    </location>
    <ligand>
        <name>FAD</name>
        <dbReference type="ChEBI" id="CHEBI:57692"/>
    </ligand>
</feature>
<evidence type="ECO:0000313" key="7">
    <source>
        <dbReference type="Proteomes" id="UP001211044"/>
    </source>
</evidence>
<dbReference type="PANTHER" id="PTHR43153">
    <property type="entry name" value="ELECTRON TRANSFER FLAVOPROTEIN ALPHA"/>
    <property type="match status" value="1"/>
</dbReference>
<dbReference type="InterPro" id="IPR014729">
    <property type="entry name" value="Rossmann-like_a/b/a_fold"/>
</dbReference>
<dbReference type="SUPFAM" id="SSF52402">
    <property type="entry name" value="Adenine nucleotide alpha hydrolases-like"/>
    <property type="match status" value="1"/>
</dbReference>
<accession>A0AB38XRH8</accession>
<keyword evidence="4" id="KW-0274">FAD</keyword>
<dbReference type="InterPro" id="IPR029035">
    <property type="entry name" value="DHS-like_NAD/FAD-binding_dom"/>
</dbReference>
<dbReference type="GO" id="GO:0033539">
    <property type="term" value="P:fatty acid beta-oxidation using acyl-CoA dehydrogenase"/>
    <property type="evidence" value="ECO:0007669"/>
    <property type="project" value="TreeGrafter"/>
</dbReference>
<sequence length="326" mass="33794">MKQFTDPVIVVVDHVGDATHGYTLTPPSEQLLSAARKLTSGKVYAVALNPTPQMDRLAAFGADSVFVPDLQGRSPRVAGVVADAAAACIKHLPEAAALFTVSNYRGREVASHMATLMDAGASVDVTRLSVRDGKLVAGKSVLAGSWETIFAVRRGTPVIAVRPSAFEAVQVDSPADVERIDLTVEFRDSSSAVRVVSSEAREGDGPSLTEAAVVVCGGRGTNGDFSLVNQMASTLGGAVGATRVAADEGWVDRAIQIGQTGETVAPSLYIGLGVSGAVHHTCGIQGAGMVVAVCDDPDAPIFELCDFGVVGDINQVIPQALEDLRK</sequence>
<comment type="subunit">
    <text evidence="2">Heterodimer of an alpha and a beta subunit.</text>
</comment>
<name>A0AB38XRH8_9ACTO</name>
<dbReference type="InterPro" id="IPR014730">
    <property type="entry name" value="ETF_a/b_N"/>
</dbReference>
<gene>
    <name evidence="6" type="ORF">PIG85_04285</name>
</gene>
<organism evidence="6 7">
    <name type="scientific">Winkia neuii subsp. anitrata</name>
    <dbReference type="NCBI Taxonomy" id="29318"/>
    <lineage>
        <taxon>Bacteria</taxon>
        <taxon>Bacillati</taxon>
        <taxon>Actinomycetota</taxon>
        <taxon>Actinomycetes</taxon>
        <taxon>Actinomycetales</taxon>
        <taxon>Actinomycetaceae</taxon>
        <taxon>Winkia</taxon>
    </lineage>
</organism>
<dbReference type="Pfam" id="PF01012">
    <property type="entry name" value="ETF"/>
    <property type="match status" value="1"/>
</dbReference>
<dbReference type="GO" id="GO:0050660">
    <property type="term" value="F:flavin adenine dinucleotide binding"/>
    <property type="evidence" value="ECO:0007669"/>
    <property type="project" value="InterPro"/>
</dbReference>
<comment type="cofactor">
    <cofactor evidence="4">
        <name>FAD</name>
        <dbReference type="ChEBI" id="CHEBI:57692"/>
    </cofactor>
    <text evidence="4">Binds 1 FAD per dimer.</text>
</comment>
<dbReference type="Gene3D" id="3.40.50.1220">
    <property type="entry name" value="TPP-binding domain"/>
    <property type="match status" value="1"/>
</dbReference>
<evidence type="ECO:0000259" key="5">
    <source>
        <dbReference type="SMART" id="SM00893"/>
    </source>
</evidence>
<dbReference type="Pfam" id="PF00766">
    <property type="entry name" value="ETF_alpha"/>
    <property type="match status" value="1"/>
</dbReference>
<keyword evidence="4" id="KW-0285">Flavoprotein</keyword>
<feature type="domain" description="Electron transfer flavoprotein alpha/beta-subunit N-terminal" evidence="5">
    <location>
        <begin position="12"/>
        <end position="195"/>
    </location>
</feature>
<comment type="similarity">
    <text evidence="1">Belongs to the ETF alpha-subunit/FixB family.</text>
</comment>
<evidence type="ECO:0000256" key="4">
    <source>
        <dbReference type="PIRSR" id="PIRSR000089-1"/>
    </source>
</evidence>
<feature type="binding site" evidence="4">
    <location>
        <begin position="256"/>
        <end position="260"/>
    </location>
    <ligand>
        <name>FAD</name>
        <dbReference type="ChEBI" id="CHEBI:57692"/>
    </ligand>
</feature>
<evidence type="ECO:0000313" key="6">
    <source>
        <dbReference type="EMBL" id="WCE46876.1"/>
    </source>
</evidence>
<dbReference type="EMBL" id="CP116394">
    <property type="protein sequence ID" value="WCE46876.1"/>
    <property type="molecule type" value="Genomic_DNA"/>
</dbReference>
<dbReference type="KEGG" id="wne:PIG85_04285"/>
<evidence type="ECO:0000256" key="2">
    <source>
        <dbReference type="ARBA" id="ARBA00011355"/>
    </source>
</evidence>
<dbReference type="RefSeq" id="WP_004806160.1">
    <property type="nucleotide sequence ID" value="NZ_CP116394.1"/>
</dbReference>
<reference evidence="6" key="1">
    <citation type="submission" date="2023-01" db="EMBL/GenBank/DDBJ databases">
        <title>Comparative Genomic Analysis of the Clinically-Derived Winkia Strain NY0527 Provides Evidence into the Taxonomic Reassignment of Winkia neuii and Characterizes Their Virulence Traits.</title>
        <authorList>
            <person name="Cai X."/>
            <person name="Peng Y."/>
            <person name="Li M."/>
            <person name="Qiu Y."/>
            <person name="Wang Y."/>
            <person name="Xu L."/>
            <person name="Hou Q."/>
        </authorList>
    </citation>
    <scope>NUCLEOTIDE SEQUENCE</scope>
    <source>
        <strain evidence="6">NY0527</strain>
    </source>
</reference>
<dbReference type="Proteomes" id="UP001211044">
    <property type="component" value="Chromosome"/>
</dbReference>
<dbReference type="InterPro" id="IPR001308">
    <property type="entry name" value="ETF_a/FixB"/>
</dbReference>
<dbReference type="PIRSF" id="PIRSF000089">
    <property type="entry name" value="Electra_flavoP_a"/>
    <property type="match status" value="1"/>
</dbReference>
<comment type="function">
    <text evidence="3">The electron transfer flavoprotein serves as a specific electron acceptor for other dehydrogenases. It transfers the electrons to the main respiratory chain via ETF-ubiquinone oxidoreductase (ETF dehydrogenase).</text>
</comment>
<evidence type="ECO:0000256" key="1">
    <source>
        <dbReference type="ARBA" id="ARBA00005817"/>
    </source>
</evidence>
<feature type="binding site" evidence="4">
    <location>
        <begin position="312"/>
        <end position="313"/>
    </location>
    <ligand>
        <name>FAD</name>
        <dbReference type="ChEBI" id="CHEBI:57692"/>
    </ligand>
</feature>
<dbReference type="AlphaFoldDB" id="A0AB38XRH8"/>
<protein>
    <submittedName>
        <fullName evidence="6">Electron transfer flavoprotein subunit alpha/FixB family protein</fullName>
    </submittedName>
</protein>
<feature type="binding site" evidence="4">
    <location>
        <position position="219"/>
    </location>
    <ligand>
        <name>FAD</name>
        <dbReference type="ChEBI" id="CHEBI:57692"/>
    </ligand>
</feature>
<dbReference type="SMART" id="SM00893">
    <property type="entry name" value="ETF"/>
    <property type="match status" value="1"/>
</dbReference>
<evidence type="ECO:0000256" key="3">
    <source>
        <dbReference type="ARBA" id="ARBA00025649"/>
    </source>
</evidence>